<keyword evidence="3" id="KW-1185">Reference proteome</keyword>
<gene>
    <name evidence="2" type="ORF">GGQ80_001107</name>
</gene>
<dbReference type="PANTHER" id="PTHR42850:SF4">
    <property type="entry name" value="ZINC-DEPENDENT ENDOPOLYPHOSPHATASE"/>
    <property type="match status" value="1"/>
</dbReference>
<dbReference type="EMBL" id="JACIEV010000002">
    <property type="protein sequence ID" value="MBB4153219.1"/>
    <property type="molecule type" value="Genomic_DNA"/>
</dbReference>
<dbReference type="GO" id="GO:0005737">
    <property type="term" value="C:cytoplasm"/>
    <property type="evidence" value="ECO:0007669"/>
    <property type="project" value="TreeGrafter"/>
</dbReference>
<dbReference type="PANTHER" id="PTHR42850">
    <property type="entry name" value="METALLOPHOSPHOESTERASE"/>
    <property type="match status" value="1"/>
</dbReference>
<dbReference type="EC" id="3.1.3.16" evidence="2"/>
<dbReference type="GO" id="GO:0110154">
    <property type="term" value="P:RNA decapping"/>
    <property type="evidence" value="ECO:0007669"/>
    <property type="project" value="TreeGrafter"/>
</dbReference>
<dbReference type="AlphaFoldDB" id="A0A840F621"/>
<name>A0A840F621_9SPHN</name>
<feature type="domain" description="Calcineurin-like phosphoesterase" evidence="1">
    <location>
        <begin position="20"/>
        <end position="212"/>
    </location>
</feature>
<dbReference type="GO" id="GO:0008803">
    <property type="term" value="F:bis(5'-nucleosyl)-tetraphosphatase (symmetrical) activity"/>
    <property type="evidence" value="ECO:0007669"/>
    <property type="project" value="TreeGrafter"/>
</dbReference>
<comment type="caution">
    <text evidence="2">The sequence shown here is derived from an EMBL/GenBank/DDBJ whole genome shotgun (WGS) entry which is preliminary data.</text>
</comment>
<dbReference type="Pfam" id="PF00149">
    <property type="entry name" value="Metallophos"/>
    <property type="match status" value="1"/>
</dbReference>
<dbReference type="InterPro" id="IPR004843">
    <property type="entry name" value="Calcineurin-like_PHP"/>
</dbReference>
<sequence>MITLRRETHAPPGGATVGRPVYAIGDIHGCYDLLHALLAEIGRDAAARDPDRPALLIFCGDYIDRGPESAKVLAALAWLVRSNSVDVRLLEGNHEAMLRLFLKQPIQHRQWLMRDGRFTLESYGIAVPSEPPSPAEMIELRDALLDHMPASHHQLLRQLELVVEYGDYAFVHAGIVPGVPIAKQERDDILWIRREFLDYAKPFEKIIVHGHSWLDDRPMMRDNRLGIDTGAYETGVLTAARISDDAVEVIQARREATLTQEAA</sequence>
<dbReference type="GO" id="GO:0004722">
    <property type="term" value="F:protein serine/threonine phosphatase activity"/>
    <property type="evidence" value="ECO:0007669"/>
    <property type="project" value="UniProtKB-EC"/>
</dbReference>
<dbReference type="Proteomes" id="UP000529795">
    <property type="component" value="Unassembled WGS sequence"/>
</dbReference>
<dbReference type="PRINTS" id="PR00114">
    <property type="entry name" value="STPHPHTASE"/>
</dbReference>
<dbReference type="Gene3D" id="3.60.21.10">
    <property type="match status" value="1"/>
</dbReference>
<dbReference type="SUPFAM" id="SSF56300">
    <property type="entry name" value="Metallo-dependent phosphatases"/>
    <property type="match status" value="1"/>
</dbReference>
<dbReference type="InterPro" id="IPR006186">
    <property type="entry name" value="Ser/Thr-sp_prot-phosphatase"/>
</dbReference>
<evidence type="ECO:0000313" key="2">
    <source>
        <dbReference type="EMBL" id="MBB4153219.1"/>
    </source>
</evidence>
<accession>A0A840F621</accession>
<evidence type="ECO:0000313" key="3">
    <source>
        <dbReference type="Proteomes" id="UP000529795"/>
    </source>
</evidence>
<dbReference type="RefSeq" id="WP_183982876.1">
    <property type="nucleotide sequence ID" value="NZ_JACIEV010000002.1"/>
</dbReference>
<dbReference type="CDD" id="cd00144">
    <property type="entry name" value="MPP_PPP_family"/>
    <property type="match status" value="1"/>
</dbReference>
<reference evidence="2 3" key="1">
    <citation type="submission" date="2020-08" db="EMBL/GenBank/DDBJ databases">
        <title>Genomic Encyclopedia of Type Strains, Phase IV (KMG-IV): sequencing the most valuable type-strain genomes for metagenomic binning, comparative biology and taxonomic classification.</title>
        <authorList>
            <person name="Goeker M."/>
        </authorList>
    </citation>
    <scope>NUCLEOTIDE SEQUENCE [LARGE SCALE GENOMIC DNA]</scope>
    <source>
        <strain evidence="2 3">YC6723</strain>
    </source>
</reference>
<dbReference type="InterPro" id="IPR050126">
    <property type="entry name" value="Ap4A_hydrolase"/>
</dbReference>
<dbReference type="InterPro" id="IPR029052">
    <property type="entry name" value="Metallo-depent_PP-like"/>
</dbReference>
<proteinExistence type="predicted"/>
<organism evidence="2 3">
    <name type="scientific">Sphingomonas jinjuensis</name>
    <dbReference type="NCBI Taxonomy" id="535907"/>
    <lineage>
        <taxon>Bacteria</taxon>
        <taxon>Pseudomonadati</taxon>
        <taxon>Pseudomonadota</taxon>
        <taxon>Alphaproteobacteria</taxon>
        <taxon>Sphingomonadales</taxon>
        <taxon>Sphingomonadaceae</taxon>
        <taxon>Sphingomonas</taxon>
    </lineage>
</organism>
<keyword evidence="2" id="KW-0378">Hydrolase</keyword>
<protein>
    <submittedName>
        <fullName evidence="2">Serine/threonine protein phosphatase 1</fullName>
        <ecNumber evidence="2">3.1.3.16</ecNumber>
    </submittedName>
</protein>
<evidence type="ECO:0000259" key="1">
    <source>
        <dbReference type="Pfam" id="PF00149"/>
    </source>
</evidence>